<keyword evidence="8" id="KW-1185">Reference proteome</keyword>
<feature type="domain" description="Nitroreductase" evidence="6">
    <location>
        <begin position="61"/>
        <end position="147"/>
    </location>
</feature>
<dbReference type="STRING" id="1499967.U27_01496"/>
<evidence type="ECO:0000256" key="3">
    <source>
        <dbReference type="ARBA" id="ARBA00022630"/>
    </source>
</evidence>
<dbReference type="eggNOG" id="COG0778">
    <property type="taxonomic scope" value="Bacteria"/>
</dbReference>
<evidence type="ECO:0000259" key="6">
    <source>
        <dbReference type="Pfam" id="PF00881"/>
    </source>
</evidence>
<dbReference type="Gene3D" id="3.40.109.10">
    <property type="entry name" value="NADH Oxidase"/>
    <property type="match status" value="1"/>
</dbReference>
<sequence>MEFFDVIQRRYSVRAYISDPIEDEKLQRILEAARLAPTAANRQSFQLIVIHTQGKEAQLKKVYPKDWFVQAPLVICACGLPKSNWVRSDGKNYNDVDVTIAMDHLILAAANEGLGTCWIGAFNSAEARRVLNLPEDVEPIAFTPLGYPADQPREKRRKDLKELVRYEQW</sequence>
<reference evidence="7" key="1">
    <citation type="journal article" date="2015" name="PeerJ">
        <title>First genomic representation of candidate bacterial phylum KSB3 points to enhanced environmental sensing as a trigger of wastewater bulking.</title>
        <authorList>
            <person name="Sekiguchi Y."/>
            <person name="Ohashi A."/>
            <person name="Parks D.H."/>
            <person name="Yamauchi T."/>
            <person name="Tyson G.W."/>
            <person name="Hugenholtz P."/>
        </authorList>
    </citation>
    <scope>NUCLEOTIDE SEQUENCE [LARGE SCALE GENOMIC DNA]</scope>
</reference>
<keyword evidence="5" id="KW-0560">Oxidoreductase</keyword>
<organism evidence="7">
    <name type="scientific">Vecturithrix granuli</name>
    <dbReference type="NCBI Taxonomy" id="1499967"/>
    <lineage>
        <taxon>Bacteria</taxon>
        <taxon>Candidatus Moduliflexota</taxon>
        <taxon>Candidatus Vecturitrichia</taxon>
        <taxon>Candidatus Vecturitrichales</taxon>
        <taxon>Candidatus Vecturitrichaceae</taxon>
        <taxon>Candidatus Vecturithrix</taxon>
    </lineage>
</organism>
<keyword evidence="4" id="KW-0288">FMN</keyword>
<feature type="domain" description="Nitroreductase" evidence="6">
    <location>
        <begin position="7"/>
        <end position="59"/>
    </location>
</feature>
<dbReference type="PANTHER" id="PTHR43673:SF2">
    <property type="entry name" value="NITROREDUCTASE"/>
    <property type="match status" value="1"/>
</dbReference>
<evidence type="ECO:0000256" key="5">
    <source>
        <dbReference type="ARBA" id="ARBA00023002"/>
    </source>
</evidence>
<dbReference type="Pfam" id="PF00881">
    <property type="entry name" value="Nitroreductase"/>
    <property type="match status" value="2"/>
</dbReference>
<dbReference type="AlphaFoldDB" id="A0A081CAJ0"/>
<dbReference type="InterPro" id="IPR000415">
    <property type="entry name" value="Nitroreductase-like"/>
</dbReference>
<comment type="cofactor">
    <cofactor evidence="1">
        <name>FMN</name>
        <dbReference type="ChEBI" id="CHEBI:58210"/>
    </cofactor>
</comment>
<protein>
    <submittedName>
        <fullName evidence="7">Nitroreductase</fullName>
    </submittedName>
</protein>
<accession>A0A081CAJ0</accession>
<dbReference type="PANTHER" id="PTHR43673">
    <property type="entry name" value="NAD(P)H NITROREDUCTASE YDGI-RELATED"/>
    <property type="match status" value="1"/>
</dbReference>
<evidence type="ECO:0000313" key="7">
    <source>
        <dbReference type="EMBL" id="GAK61595.1"/>
    </source>
</evidence>
<name>A0A081CAJ0_VECG1</name>
<gene>
    <name evidence="7" type="ORF">U27_01496</name>
</gene>
<dbReference type="GO" id="GO:0016491">
    <property type="term" value="F:oxidoreductase activity"/>
    <property type="evidence" value="ECO:0007669"/>
    <property type="project" value="UniProtKB-KW"/>
</dbReference>
<proteinExistence type="inferred from homology"/>
<dbReference type="EMBL" id="DF820480">
    <property type="protein sequence ID" value="GAK61595.1"/>
    <property type="molecule type" value="Genomic_DNA"/>
</dbReference>
<evidence type="ECO:0000256" key="2">
    <source>
        <dbReference type="ARBA" id="ARBA00007118"/>
    </source>
</evidence>
<dbReference type="InterPro" id="IPR029479">
    <property type="entry name" value="Nitroreductase"/>
</dbReference>
<evidence type="ECO:0000256" key="4">
    <source>
        <dbReference type="ARBA" id="ARBA00022643"/>
    </source>
</evidence>
<dbReference type="Proteomes" id="UP000030661">
    <property type="component" value="Unassembled WGS sequence"/>
</dbReference>
<comment type="similarity">
    <text evidence="2">Belongs to the nitroreductase family.</text>
</comment>
<evidence type="ECO:0000313" key="8">
    <source>
        <dbReference type="Proteomes" id="UP000030661"/>
    </source>
</evidence>
<evidence type="ECO:0000256" key="1">
    <source>
        <dbReference type="ARBA" id="ARBA00001917"/>
    </source>
</evidence>
<keyword evidence="3" id="KW-0285">Flavoprotein</keyword>
<dbReference type="SUPFAM" id="SSF55469">
    <property type="entry name" value="FMN-dependent nitroreductase-like"/>
    <property type="match status" value="1"/>
</dbReference>
<dbReference type="HOGENOM" id="CLU_070764_7_1_0"/>